<dbReference type="SUPFAM" id="SSF144232">
    <property type="entry name" value="HIT/MYND zinc finger-like"/>
    <property type="match status" value="1"/>
</dbReference>
<dbReference type="EMBL" id="KV425914">
    <property type="protein sequence ID" value="KZV98879.1"/>
    <property type="molecule type" value="Genomic_DNA"/>
</dbReference>
<keyword evidence="3" id="KW-0862">Zinc</keyword>
<evidence type="ECO:0000256" key="5">
    <source>
        <dbReference type="SAM" id="MobiDB-lite"/>
    </source>
</evidence>
<evidence type="ECO:0000259" key="6">
    <source>
        <dbReference type="PROSITE" id="PS50865"/>
    </source>
</evidence>
<evidence type="ECO:0000313" key="8">
    <source>
        <dbReference type="Proteomes" id="UP000077266"/>
    </source>
</evidence>
<proteinExistence type="predicted"/>
<accession>A0A166B8D7</accession>
<dbReference type="Gene3D" id="6.10.140.2220">
    <property type="match status" value="1"/>
</dbReference>
<name>A0A166B8D7_EXIGL</name>
<keyword evidence="2 4" id="KW-0863">Zinc-finger</keyword>
<keyword evidence="1" id="KW-0479">Metal-binding</keyword>
<dbReference type="OrthoDB" id="2910494at2759"/>
<dbReference type="PROSITE" id="PS50865">
    <property type="entry name" value="ZF_MYND_2"/>
    <property type="match status" value="1"/>
</dbReference>
<keyword evidence="8" id="KW-1185">Reference proteome</keyword>
<protein>
    <recommendedName>
        <fullName evidence="6">MYND-type domain-containing protein</fullName>
    </recommendedName>
</protein>
<reference evidence="7 8" key="1">
    <citation type="journal article" date="2016" name="Mol. Biol. Evol.">
        <title>Comparative Genomics of Early-Diverging Mushroom-Forming Fungi Provides Insights into the Origins of Lignocellulose Decay Capabilities.</title>
        <authorList>
            <person name="Nagy L.G."/>
            <person name="Riley R."/>
            <person name="Tritt A."/>
            <person name="Adam C."/>
            <person name="Daum C."/>
            <person name="Floudas D."/>
            <person name="Sun H."/>
            <person name="Yadav J.S."/>
            <person name="Pangilinan J."/>
            <person name="Larsson K.H."/>
            <person name="Matsuura K."/>
            <person name="Barry K."/>
            <person name="Labutti K."/>
            <person name="Kuo R."/>
            <person name="Ohm R.A."/>
            <person name="Bhattacharya S.S."/>
            <person name="Shirouzu T."/>
            <person name="Yoshinaga Y."/>
            <person name="Martin F.M."/>
            <person name="Grigoriev I.V."/>
            <person name="Hibbett D.S."/>
        </authorList>
    </citation>
    <scope>NUCLEOTIDE SEQUENCE [LARGE SCALE GENOMIC DNA]</scope>
    <source>
        <strain evidence="7 8">HHB12029</strain>
    </source>
</reference>
<evidence type="ECO:0000256" key="1">
    <source>
        <dbReference type="ARBA" id="ARBA00022723"/>
    </source>
</evidence>
<evidence type="ECO:0000256" key="4">
    <source>
        <dbReference type="PROSITE-ProRule" id="PRU00134"/>
    </source>
</evidence>
<dbReference type="Proteomes" id="UP000077266">
    <property type="component" value="Unassembled WGS sequence"/>
</dbReference>
<evidence type="ECO:0000256" key="3">
    <source>
        <dbReference type="ARBA" id="ARBA00022833"/>
    </source>
</evidence>
<feature type="domain" description="MYND-type" evidence="6">
    <location>
        <begin position="184"/>
        <end position="232"/>
    </location>
</feature>
<dbReference type="GO" id="GO:0008270">
    <property type="term" value="F:zinc ion binding"/>
    <property type="evidence" value="ECO:0007669"/>
    <property type="project" value="UniProtKB-KW"/>
</dbReference>
<organism evidence="7 8">
    <name type="scientific">Exidia glandulosa HHB12029</name>
    <dbReference type="NCBI Taxonomy" id="1314781"/>
    <lineage>
        <taxon>Eukaryota</taxon>
        <taxon>Fungi</taxon>
        <taxon>Dikarya</taxon>
        <taxon>Basidiomycota</taxon>
        <taxon>Agaricomycotina</taxon>
        <taxon>Agaricomycetes</taxon>
        <taxon>Auriculariales</taxon>
        <taxon>Exidiaceae</taxon>
        <taxon>Exidia</taxon>
    </lineage>
</organism>
<gene>
    <name evidence="7" type="ORF">EXIGLDRAFT_274915</name>
</gene>
<dbReference type="InParanoid" id="A0A166B8D7"/>
<evidence type="ECO:0000256" key="2">
    <source>
        <dbReference type="ARBA" id="ARBA00022771"/>
    </source>
</evidence>
<dbReference type="InterPro" id="IPR002893">
    <property type="entry name" value="Znf_MYND"/>
</dbReference>
<feature type="region of interest" description="Disordered" evidence="5">
    <location>
        <begin position="143"/>
        <end position="167"/>
    </location>
</feature>
<sequence length="303" mass="34197">MLNLARPYTFPHLVDDARRAKVVYIICQLLHGNPAMIPTGWEGAFPVSPPVDFDSPLSAPDQERLQLHAATDFLGIVATGLDARIVQDLGIFYRGYEKPLFHATHSAAARIDTRHGGYQTLCQVVSSTYDFAGVDRSRLNPRVLASVGPDRDTQTEDPEKDGNSMPGVTRAYLSQLARARTCSGPNCTKTIYEEGRPFPVCSRCKTVRYCGPECQKRDWSSAQAPHRHKDICPLLRQLLAEANPTMTNEQWAKAFVHTLDIEAQWKLFEWAIDGPLFSEESKRRMKQFLQRMVSMVRRLCMSK</sequence>
<evidence type="ECO:0000313" key="7">
    <source>
        <dbReference type="EMBL" id="KZV98879.1"/>
    </source>
</evidence>
<dbReference type="AlphaFoldDB" id="A0A166B8D7"/>
<dbReference type="Pfam" id="PF01753">
    <property type="entry name" value="zf-MYND"/>
    <property type="match status" value="1"/>
</dbReference>